<dbReference type="Proteomes" id="UP000604737">
    <property type="component" value="Unassembled WGS sequence"/>
</dbReference>
<proteinExistence type="predicted"/>
<name>A0ABQ3GZ21_9NEIS</name>
<sequence length="77" mass="9301">MAPPQKQRYYIHGDQSESDAARYYCAECDVFFPESHFSETHRVKNYDRYDIAMRMLKTTKKNSNEYFRPEFAENLFS</sequence>
<accession>A0ABQ3GZ21</accession>
<comment type="caution">
    <text evidence="1">The sequence shown here is derived from an EMBL/GenBank/DDBJ whole genome shotgun (WGS) entry which is preliminary data.</text>
</comment>
<evidence type="ECO:0000313" key="2">
    <source>
        <dbReference type="Proteomes" id="UP000604737"/>
    </source>
</evidence>
<gene>
    <name evidence="1" type="ORF">GCM10007350_11360</name>
</gene>
<reference evidence="2" key="1">
    <citation type="journal article" date="2019" name="Int. J. Syst. Evol. Microbiol.">
        <title>The Global Catalogue of Microorganisms (GCM) 10K type strain sequencing project: providing services to taxonomists for standard genome sequencing and annotation.</title>
        <authorList>
            <consortium name="The Broad Institute Genomics Platform"/>
            <consortium name="The Broad Institute Genome Sequencing Center for Infectious Disease"/>
            <person name="Wu L."/>
            <person name="Ma J."/>
        </authorList>
    </citation>
    <scope>NUCLEOTIDE SEQUENCE [LARGE SCALE GENOMIC DNA]</scope>
    <source>
        <strain evidence="2">KCTC 23701</strain>
    </source>
</reference>
<evidence type="ECO:0000313" key="1">
    <source>
        <dbReference type="EMBL" id="GHD59724.1"/>
    </source>
</evidence>
<evidence type="ECO:0008006" key="3">
    <source>
        <dbReference type="Google" id="ProtNLM"/>
    </source>
</evidence>
<protein>
    <recommendedName>
        <fullName evidence="3">C2H2-type domain-containing protein</fullName>
    </recommendedName>
</protein>
<keyword evidence="2" id="KW-1185">Reference proteome</keyword>
<organism evidence="1 2">
    <name type="scientific">Jeongeupia chitinilytica</name>
    <dbReference type="NCBI Taxonomy" id="1041641"/>
    <lineage>
        <taxon>Bacteria</taxon>
        <taxon>Pseudomonadati</taxon>
        <taxon>Pseudomonadota</taxon>
        <taxon>Betaproteobacteria</taxon>
        <taxon>Neisseriales</taxon>
        <taxon>Chitinibacteraceae</taxon>
        <taxon>Jeongeupia</taxon>
    </lineage>
</organism>
<dbReference type="EMBL" id="BMYO01000003">
    <property type="protein sequence ID" value="GHD59724.1"/>
    <property type="molecule type" value="Genomic_DNA"/>
</dbReference>
<dbReference type="RefSeq" id="WP_189459216.1">
    <property type="nucleotide sequence ID" value="NZ_BMYO01000003.1"/>
</dbReference>